<keyword evidence="5" id="KW-0676">Redox-active center</keyword>
<dbReference type="SUPFAM" id="SSF52833">
    <property type="entry name" value="Thioredoxin-like"/>
    <property type="match status" value="1"/>
</dbReference>
<evidence type="ECO:0000256" key="2">
    <source>
        <dbReference type="ARBA" id="ARBA00022748"/>
    </source>
</evidence>
<feature type="domain" description="Thioredoxin" evidence="7">
    <location>
        <begin position="51"/>
        <end position="194"/>
    </location>
</feature>
<dbReference type="CDD" id="cd02966">
    <property type="entry name" value="TlpA_like_family"/>
    <property type="match status" value="1"/>
</dbReference>
<dbReference type="RefSeq" id="WP_358362493.1">
    <property type="nucleotide sequence ID" value="NZ_JBEZFP010000139.1"/>
</dbReference>
<evidence type="ECO:0000256" key="3">
    <source>
        <dbReference type="ARBA" id="ARBA00022968"/>
    </source>
</evidence>
<evidence type="ECO:0000256" key="1">
    <source>
        <dbReference type="ARBA" id="ARBA00004196"/>
    </source>
</evidence>
<comment type="caution">
    <text evidence="8">The sequence shown here is derived from an EMBL/GenBank/DDBJ whole genome shotgun (WGS) entry which is preliminary data.</text>
</comment>
<keyword evidence="3" id="KW-0812">Transmembrane</keyword>
<evidence type="ECO:0000256" key="4">
    <source>
        <dbReference type="ARBA" id="ARBA00023157"/>
    </source>
</evidence>
<proteinExistence type="predicted"/>
<dbReference type="PROSITE" id="PS51257">
    <property type="entry name" value="PROKAR_LIPOPROTEIN"/>
    <property type="match status" value="1"/>
</dbReference>
<dbReference type="InterPro" id="IPR017937">
    <property type="entry name" value="Thioredoxin_CS"/>
</dbReference>
<evidence type="ECO:0000259" key="7">
    <source>
        <dbReference type="PROSITE" id="PS51352"/>
    </source>
</evidence>
<name>A0ABV3DSS3_9ACTN</name>
<dbReference type="InterPro" id="IPR036249">
    <property type="entry name" value="Thioredoxin-like_sf"/>
</dbReference>
<comment type="subcellular location">
    <subcellularLocation>
        <location evidence="1">Cell envelope</location>
    </subcellularLocation>
</comment>
<protein>
    <submittedName>
        <fullName evidence="8">TlpA disulfide reductase family protein</fullName>
    </submittedName>
</protein>
<dbReference type="InterPro" id="IPR013766">
    <property type="entry name" value="Thioredoxin_domain"/>
</dbReference>
<dbReference type="PANTHER" id="PTHR42852:SF6">
    <property type="entry name" value="THIOL:DISULFIDE INTERCHANGE PROTEIN DSBE"/>
    <property type="match status" value="1"/>
</dbReference>
<feature type="chain" id="PRO_5046711213" evidence="6">
    <location>
        <begin position="23"/>
        <end position="196"/>
    </location>
</feature>
<dbReference type="PANTHER" id="PTHR42852">
    <property type="entry name" value="THIOL:DISULFIDE INTERCHANGE PROTEIN DSBE"/>
    <property type="match status" value="1"/>
</dbReference>
<organism evidence="8 9">
    <name type="scientific">Streptodolium elevatio</name>
    <dbReference type="NCBI Taxonomy" id="3157996"/>
    <lineage>
        <taxon>Bacteria</taxon>
        <taxon>Bacillati</taxon>
        <taxon>Actinomycetota</taxon>
        <taxon>Actinomycetes</taxon>
        <taxon>Kitasatosporales</taxon>
        <taxon>Streptomycetaceae</taxon>
        <taxon>Streptodolium</taxon>
    </lineage>
</organism>
<evidence type="ECO:0000313" key="8">
    <source>
        <dbReference type="EMBL" id="MEU8138798.1"/>
    </source>
</evidence>
<evidence type="ECO:0000256" key="5">
    <source>
        <dbReference type="ARBA" id="ARBA00023284"/>
    </source>
</evidence>
<keyword evidence="6" id="KW-0732">Signal</keyword>
<dbReference type="PROSITE" id="PS51352">
    <property type="entry name" value="THIOREDOXIN_2"/>
    <property type="match status" value="1"/>
</dbReference>
<dbReference type="Pfam" id="PF00578">
    <property type="entry name" value="AhpC-TSA"/>
    <property type="match status" value="1"/>
</dbReference>
<evidence type="ECO:0000256" key="6">
    <source>
        <dbReference type="SAM" id="SignalP"/>
    </source>
</evidence>
<accession>A0ABV3DSS3</accession>
<dbReference type="InterPro" id="IPR050553">
    <property type="entry name" value="Thioredoxin_ResA/DsbE_sf"/>
</dbReference>
<keyword evidence="4" id="KW-1015">Disulfide bond</keyword>
<feature type="signal peptide" evidence="6">
    <location>
        <begin position="1"/>
        <end position="22"/>
    </location>
</feature>
<reference evidence="8 9" key="1">
    <citation type="submission" date="2024-06" db="EMBL/GenBank/DDBJ databases">
        <title>The Natural Products Discovery Center: Release of the First 8490 Sequenced Strains for Exploring Actinobacteria Biosynthetic Diversity.</title>
        <authorList>
            <person name="Kalkreuter E."/>
            <person name="Kautsar S.A."/>
            <person name="Yang D."/>
            <person name="Bader C.D."/>
            <person name="Teijaro C.N."/>
            <person name="Fluegel L."/>
            <person name="Davis C.M."/>
            <person name="Simpson J.R."/>
            <person name="Lauterbach L."/>
            <person name="Steele A.D."/>
            <person name="Gui C."/>
            <person name="Meng S."/>
            <person name="Li G."/>
            <person name="Viehrig K."/>
            <person name="Ye F."/>
            <person name="Su P."/>
            <person name="Kiefer A.F."/>
            <person name="Nichols A."/>
            <person name="Cepeda A.J."/>
            <person name="Yan W."/>
            <person name="Fan B."/>
            <person name="Jiang Y."/>
            <person name="Adhikari A."/>
            <person name="Zheng C.-J."/>
            <person name="Schuster L."/>
            <person name="Cowan T.M."/>
            <person name="Smanski M.J."/>
            <person name="Chevrette M.G."/>
            <person name="De Carvalho L.P.S."/>
            <person name="Shen B."/>
        </authorList>
    </citation>
    <scope>NUCLEOTIDE SEQUENCE [LARGE SCALE GENOMIC DNA]</scope>
    <source>
        <strain evidence="8 9">NPDC048946</strain>
    </source>
</reference>
<keyword evidence="3" id="KW-0735">Signal-anchor</keyword>
<keyword evidence="9" id="KW-1185">Reference proteome</keyword>
<dbReference type="EMBL" id="JBEZFP010000139">
    <property type="protein sequence ID" value="MEU8138798.1"/>
    <property type="molecule type" value="Genomic_DNA"/>
</dbReference>
<sequence>MLTRRPILRAAALTAVAVFVLAGCGSDGGGKEANADQQGYVEGKGIKQVAAGDRKAAPNISGKTLDGQAVSLADFKGKVVVLNVWGSWCAPCRGEAPNLAKVAADTKDKGVVFLGINTRDATETNAKRFEENFQIEYPSIWDPEGRQILKFKGDLNPAAIPSTLVIDQEGRIAARSLRAVTVDDLRMMIDPLLNGS</sequence>
<gene>
    <name evidence="8" type="ORF">AB0C36_35520</name>
</gene>
<evidence type="ECO:0000313" key="9">
    <source>
        <dbReference type="Proteomes" id="UP001551482"/>
    </source>
</evidence>
<dbReference type="Gene3D" id="3.40.30.10">
    <property type="entry name" value="Glutaredoxin"/>
    <property type="match status" value="1"/>
</dbReference>
<dbReference type="Proteomes" id="UP001551482">
    <property type="component" value="Unassembled WGS sequence"/>
</dbReference>
<dbReference type="PROSITE" id="PS00194">
    <property type="entry name" value="THIOREDOXIN_1"/>
    <property type="match status" value="1"/>
</dbReference>
<keyword evidence="2" id="KW-0201">Cytochrome c-type biogenesis</keyword>
<dbReference type="InterPro" id="IPR000866">
    <property type="entry name" value="AhpC/TSA"/>
</dbReference>